<evidence type="ECO:0000256" key="1">
    <source>
        <dbReference type="SAM" id="Phobius"/>
    </source>
</evidence>
<dbReference type="PANTHER" id="PTHR41532:SF1">
    <property type="entry name" value="FIXS PROTEIN"/>
    <property type="match status" value="1"/>
</dbReference>
<gene>
    <name evidence="2" type="ORF">TG4357_03428</name>
</gene>
<evidence type="ECO:0000313" key="3">
    <source>
        <dbReference type="Proteomes" id="UP000051587"/>
    </source>
</evidence>
<dbReference type="AlphaFoldDB" id="A0A0P1FJW4"/>
<keyword evidence="1" id="KW-0812">Transmembrane</keyword>
<dbReference type="RefSeq" id="WP_058264101.1">
    <property type="nucleotide sequence ID" value="NZ_CP051181.1"/>
</dbReference>
<reference evidence="2 3" key="1">
    <citation type="submission" date="2015-09" db="EMBL/GenBank/DDBJ databases">
        <authorList>
            <consortium name="Swine Surveillance"/>
        </authorList>
    </citation>
    <scope>NUCLEOTIDE SEQUENCE [LARGE SCALE GENOMIC DNA]</scope>
    <source>
        <strain evidence="2 3">CECT 4357</strain>
    </source>
</reference>
<accession>A0A0P1FJW4</accession>
<dbReference type="Pfam" id="PF03597">
    <property type="entry name" value="FixS"/>
    <property type="match status" value="1"/>
</dbReference>
<feature type="transmembrane region" description="Helical" evidence="1">
    <location>
        <begin position="6"/>
        <end position="26"/>
    </location>
</feature>
<dbReference type="InterPro" id="IPR004714">
    <property type="entry name" value="Cyt_oxidase_maturation_cbb3"/>
</dbReference>
<dbReference type="PANTHER" id="PTHR41532">
    <property type="entry name" value="FIXS PROTEIN"/>
    <property type="match status" value="1"/>
</dbReference>
<sequence length="52" mass="5874">MDVLAYLIPISLILGGLGLLFFIFTVRTNQYDDPEGNAQRILNGDWDDHPKP</sequence>
<keyword evidence="1" id="KW-1133">Transmembrane helix</keyword>
<name>A0A0P1FJW4_THAGE</name>
<keyword evidence="1" id="KW-0472">Membrane</keyword>
<dbReference type="EMBL" id="CYSA01000027">
    <property type="protein sequence ID" value="CUH68168.1"/>
    <property type="molecule type" value="Genomic_DNA"/>
</dbReference>
<evidence type="ECO:0000313" key="2">
    <source>
        <dbReference type="EMBL" id="CUH68168.1"/>
    </source>
</evidence>
<dbReference type="STRING" id="53501.SAMN04488043_104300"/>
<dbReference type="NCBIfam" id="TIGR00847">
    <property type="entry name" value="ccoS"/>
    <property type="match status" value="1"/>
</dbReference>
<keyword evidence="3" id="KW-1185">Reference proteome</keyword>
<protein>
    <submittedName>
        <fullName evidence="2">Cytochrome oxidase maturation protein, cbb3-type</fullName>
    </submittedName>
</protein>
<dbReference type="Proteomes" id="UP000051587">
    <property type="component" value="Unassembled WGS sequence"/>
</dbReference>
<organism evidence="2 3">
    <name type="scientific">Thalassovita gelatinovora</name>
    <name type="common">Thalassobius gelatinovorus</name>
    <dbReference type="NCBI Taxonomy" id="53501"/>
    <lineage>
        <taxon>Bacteria</taxon>
        <taxon>Pseudomonadati</taxon>
        <taxon>Pseudomonadota</taxon>
        <taxon>Alphaproteobacteria</taxon>
        <taxon>Rhodobacterales</taxon>
        <taxon>Roseobacteraceae</taxon>
        <taxon>Thalassovita</taxon>
    </lineage>
</organism>
<proteinExistence type="predicted"/>